<dbReference type="GO" id="GO:0003677">
    <property type="term" value="F:DNA binding"/>
    <property type="evidence" value="ECO:0007669"/>
    <property type="project" value="UniProtKB-KW"/>
</dbReference>
<proteinExistence type="predicted"/>
<dbReference type="InterPro" id="IPR036390">
    <property type="entry name" value="WH_DNA-bd_sf"/>
</dbReference>
<dbReference type="Pfam" id="PF12840">
    <property type="entry name" value="HTH_20"/>
    <property type="match status" value="1"/>
</dbReference>
<dbReference type="Gene3D" id="1.10.10.10">
    <property type="entry name" value="Winged helix-like DNA-binding domain superfamily/Winged helix DNA-binding domain"/>
    <property type="match status" value="1"/>
</dbReference>
<evidence type="ECO:0000259" key="4">
    <source>
        <dbReference type="PROSITE" id="PS50987"/>
    </source>
</evidence>
<dbReference type="InterPro" id="IPR051081">
    <property type="entry name" value="HTH_MetalResp_TranReg"/>
</dbReference>
<accession>A0A917DG04</accession>
<keyword evidence="2" id="KW-0238">DNA-binding</keyword>
<comment type="caution">
    <text evidence="5">The sequence shown here is derived from an EMBL/GenBank/DDBJ whole genome shotgun (WGS) entry which is preliminary data.</text>
</comment>
<gene>
    <name evidence="5" type="ORF">GCM10010915_11390</name>
</gene>
<evidence type="ECO:0000256" key="3">
    <source>
        <dbReference type="ARBA" id="ARBA00023163"/>
    </source>
</evidence>
<dbReference type="EMBL" id="BMHO01000001">
    <property type="protein sequence ID" value="GGD32741.1"/>
    <property type="molecule type" value="Genomic_DNA"/>
</dbReference>
<feature type="domain" description="HTH arsR-type" evidence="4">
    <location>
        <begin position="8"/>
        <end position="111"/>
    </location>
</feature>
<keyword evidence="3" id="KW-0804">Transcription</keyword>
<dbReference type="SMART" id="SM00418">
    <property type="entry name" value="HTH_ARSR"/>
    <property type="match status" value="1"/>
</dbReference>
<evidence type="ECO:0000313" key="5">
    <source>
        <dbReference type="EMBL" id="GGD32741.1"/>
    </source>
</evidence>
<evidence type="ECO:0000256" key="2">
    <source>
        <dbReference type="ARBA" id="ARBA00023125"/>
    </source>
</evidence>
<dbReference type="InterPro" id="IPR011991">
    <property type="entry name" value="ArsR-like_HTH"/>
</dbReference>
<keyword evidence="6" id="KW-1185">Reference proteome</keyword>
<dbReference type="Proteomes" id="UP000633205">
    <property type="component" value="Unassembled WGS sequence"/>
</dbReference>
<reference evidence="5" key="2">
    <citation type="submission" date="2020-09" db="EMBL/GenBank/DDBJ databases">
        <authorList>
            <person name="Sun Q."/>
            <person name="Zhou Y."/>
        </authorList>
    </citation>
    <scope>NUCLEOTIDE SEQUENCE</scope>
    <source>
        <strain evidence="5">CGMCC 1.15152</strain>
    </source>
</reference>
<protein>
    <submittedName>
        <fullName evidence="5">Transcriptional regulator</fullName>
    </submittedName>
</protein>
<dbReference type="AlphaFoldDB" id="A0A917DG04"/>
<keyword evidence="1" id="KW-0805">Transcription regulation</keyword>
<sequence>MAERDVALTEAIASGSALDRWLAVLSDGDRRELIRHLASGTTAHEATIGELAFAIGVSRFSASRHVQVLRQVGLVVTRKVGNRVLVHLVDEPLRIIDDWVGGVVDALATTA</sequence>
<dbReference type="InterPro" id="IPR001845">
    <property type="entry name" value="HTH_ArsR_DNA-bd_dom"/>
</dbReference>
<evidence type="ECO:0000256" key="1">
    <source>
        <dbReference type="ARBA" id="ARBA00023015"/>
    </source>
</evidence>
<dbReference type="PANTHER" id="PTHR33154">
    <property type="entry name" value="TRANSCRIPTIONAL REGULATOR, ARSR FAMILY"/>
    <property type="match status" value="1"/>
</dbReference>
<dbReference type="PROSITE" id="PS50987">
    <property type="entry name" value="HTH_ARSR_2"/>
    <property type="match status" value="1"/>
</dbReference>
<dbReference type="CDD" id="cd00090">
    <property type="entry name" value="HTH_ARSR"/>
    <property type="match status" value="1"/>
</dbReference>
<organism evidence="5 6">
    <name type="scientific">Microbacterium faecale</name>
    <dbReference type="NCBI Taxonomy" id="1804630"/>
    <lineage>
        <taxon>Bacteria</taxon>
        <taxon>Bacillati</taxon>
        <taxon>Actinomycetota</taxon>
        <taxon>Actinomycetes</taxon>
        <taxon>Micrococcales</taxon>
        <taxon>Microbacteriaceae</taxon>
        <taxon>Microbacterium</taxon>
    </lineage>
</organism>
<evidence type="ECO:0000313" key="6">
    <source>
        <dbReference type="Proteomes" id="UP000633205"/>
    </source>
</evidence>
<dbReference type="PANTHER" id="PTHR33154:SF33">
    <property type="entry name" value="TRANSCRIPTIONAL REPRESSOR SDPR"/>
    <property type="match status" value="1"/>
</dbReference>
<dbReference type="InterPro" id="IPR036388">
    <property type="entry name" value="WH-like_DNA-bd_sf"/>
</dbReference>
<reference evidence="5" key="1">
    <citation type="journal article" date="2014" name="Int. J. Syst. Evol. Microbiol.">
        <title>Complete genome sequence of Corynebacterium casei LMG S-19264T (=DSM 44701T), isolated from a smear-ripened cheese.</title>
        <authorList>
            <consortium name="US DOE Joint Genome Institute (JGI-PGF)"/>
            <person name="Walter F."/>
            <person name="Albersmeier A."/>
            <person name="Kalinowski J."/>
            <person name="Ruckert C."/>
        </authorList>
    </citation>
    <scope>NUCLEOTIDE SEQUENCE</scope>
    <source>
        <strain evidence="5">CGMCC 1.15152</strain>
    </source>
</reference>
<dbReference type="SUPFAM" id="SSF46785">
    <property type="entry name" value="Winged helix' DNA-binding domain"/>
    <property type="match status" value="1"/>
</dbReference>
<name>A0A917DG04_9MICO</name>
<dbReference type="RefSeq" id="WP_188711314.1">
    <property type="nucleotide sequence ID" value="NZ_BMHO01000001.1"/>
</dbReference>
<dbReference type="PRINTS" id="PR00778">
    <property type="entry name" value="HTHARSR"/>
</dbReference>
<dbReference type="GO" id="GO:0003700">
    <property type="term" value="F:DNA-binding transcription factor activity"/>
    <property type="evidence" value="ECO:0007669"/>
    <property type="project" value="InterPro"/>
</dbReference>